<dbReference type="InterPro" id="IPR036736">
    <property type="entry name" value="ACP-like_sf"/>
</dbReference>
<dbReference type="Pfam" id="PF00668">
    <property type="entry name" value="Condensation"/>
    <property type="match status" value="1"/>
</dbReference>
<dbReference type="SUPFAM" id="SSF53474">
    <property type="entry name" value="alpha/beta-Hydrolases"/>
    <property type="match status" value="1"/>
</dbReference>
<dbReference type="InterPro" id="IPR009081">
    <property type="entry name" value="PP-bd_ACP"/>
</dbReference>
<name>A0ABW3WYJ6_9HYPH</name>
<dbReference type="InterPro" id="IPR020845">
    <property type="entry name" value="AMP-binding_CS"/>
</dbReference>
<accession>A0ABW3WYJ6</accession>
<dbReference type="InterPro" id="IPR006162">
    <property type="entry name" value="Ppantetheine_attach_site"/>
</dbReference>
<sequence>MSTQAADLSRRFGRLPADRRRVFLEALAARGIDFSRLPIVSDDGGDGLERVAPLSYAQERLWLIGRMGGDAALLHIAGGLDLVGPLDGKALALAFESLVERHPALRTGFRTGENDQVEAVTADVVAVSLRHVSFEAEDVSSREDRLAILSREEARRPFDLATPPLLRAVLVRMEPERHVLLLTMHHLVSDGRSVEILLSELMRLYAEGQVATLPPMPIAYADYARWQRDWLEAGELDRQLDWWRERLGATESVIPLPTDRPRPAVQSFRGAAVEFALDADVAARLESLARQAGATTAMVFLAILALLLKRYTGETDLRIGIPVANRNRPETEGLVGLFVNTLAIRVRVDPGACVLDHVRAVRDAMVDAQGHQDLPFERLVEALQTRRTVSHTPVVQVMHSHRVEGPGRFDIAGLVVSPFGRGTGNVQFDLVLETVTETGGAVRGSFGYATDLFQRETMERMRDGFLTLLRGAVEDSSRRLDGLPLVGWSCLSALSSPYGDGMPLSDALVPDLIGQAALSDPDAPAVICGARVTSFGDLDRAANRLAHRLIRAGVGPEGVVGVALPRGPDQIAAFLAILRAGGAFLPLDPTQPRARLAALLRDAGARLLLVRGTDLDGLAEEAGRDDLPILDFATLDLASLDQSGEAQTAPSRTPHPDQLAYVIYTSGSTGTPKGVAVAHGPLARHVRATGAVYGTDRRTRELHVLSMSFDGAQERWMVPLAFGGCVVLKPDGLWTPREALDAMERHGVTHAGFPTAYMHQLALEAASGARPSRRSYAFGGEALSRESFALIGRALDPTLLINGYGPTEAVISPLVWRARAGDAVEGAYAPIGRAVGDRRAYILDAALQPVPVGVTGELHLGGAGSGGAGSGGDGLARGYLGRPGQTADRFIPDPFPELSGRPGGRLYRTGDLARWKADGTVEYLGRADAQVKLRGFRIELGEVEAALLGQETIAGAAAALRPGPAGPMLVAYAVAAPGATLDARAIRAALARRLPDYMVPARIVGLERLPLTPNGKLDRAALPAPAPAPLAEVSIEAMRPLGPTETIVADIWASALGLQTIHPDQNFFEAGANSLTALRVLTALGAAFPGRSPTIADIFNNQTVATLAASLIADAVGTAQVVRLRATGDRPMLYCFPGLMVNTREYAPLVRRLGPDQPVTGFVCYSLTDARKSVVSVEDITARYAEIIEKESAGRPCAMLGWSWGGVLAYEAARMLGSRIDLGFVGMLDVCDIDVSFAVGALPVLTPEHRRRLQDNVASWLERSPMRADWEDLFRRMDPELHEQFLAYVAAAPDPLPLDGPGVGSKEYELWTFVDNTLLYRRYRAQPFDCPIRVWLAGNSVERGLNHVDWQRYSRRVEQVTVIPGVTHREIVDSAAFHDSFAASLRPEGARDGL</sequence>
<dbReference type="Gene3D" id="2.30.38.10">
    <property type="entry name" value="Luciferase, Domain 3"/>
    <property type="match status" value="1"/>
</dbReference>
<dbReference type="SUPFAM" id="SSF56801">
    <property type="entry name" value="Acetyl-CoA synthetase-like"/>
    <property type="match status" value="1"/>
</dbReference>
<evidence type="ECO:0000256" key="2">
    <source>
        <dbReference type="ARBA" id="ARBA00022450"/>
    </source>
</evidence>
<dbReference type="Gene3D" id="3.30.559.10">
    <property type="entry name" value="Chloramphenicol acetyltransferase-like domain"/>
    <property type="match status" value="1"/>
</dbReference>
<dbReference type="InterPro" id="IPR020806">
    <property type="entry name" value="PKS_PP-bd"/>
</dbReference>
<dbReference type="PANTHER" id="PTHR45527">
    <property type="entry name" value="NONRIBOSOMAL PEPTIDE SYNTHETASE"/>
    <property type="match status" value="1"/>
</dbReference>
<dbReference type="Pfam" id="PF00501">
    <property type="entry name" value="AMP-binding"/>
    <property type="match status" value="1"/>
</dbReference>
<dbReference type="Pfam" id="PF00975">
    <property type="entry name" value="Thioesterase"/>
    <property type="match status" value="1"/>
</dbReference>
<dbReference type="PROSITE" id="PS00012">
    <property type="entry name" value="PHOSPHOPANTETHEINE"/>
    <property type="match status" value="1"/>
</dbReference>
<dbReference type="Gene3D" id="3.40.50.980">
    <property type="match status" value="2"/>
</dbReference>
<dbReference type="SUPFAM" id="SSF47336">
    <property type="entry name" value="ACP-like"/>
    <property type="match status" value="1"/>
</dbReference>
<dbReference type="InterPro" id="IPR029058">
    <property type="entry name" value="AB_hydrolase_fold"/>
</dbReference>
<organism evidence="5 6">
    <name type="scientific">Methylobacterium marchantiae</name>
    <dbReference type="NCBI Taxonomy" id="600331"/>
    <lineage>
        <taxon>Bacteria</taxon>
        <taxon>Pseudomonadati</taxon>
        <taxon>Pseudomonadota</taxon>
        <taxon>Alphaproteobacteria</taxon>
        <taxon>Hyphomicrobiales</taxon>
        <taxon>Methylobacteriaceae</taxon>
        <taxon>Methylobacterium</taxon>
    </lineage>
</organism>
<dbReference type="Pfam" id="PF13193">
    <property type="entry name" value="AMP-binding_C"/>
    <property type="match status" value="1"/>
</dbReference>
<reference evidence="6" key="1">
    <citation type="journal article" date="2019" name="Int. J. Syst. Evol. Microbiol.">
        <title>The Global Catalogue of Microorganisms (GCM) 10K type strain sequencing project: providing services to taxonomists for standard genome sequencing and annotation.</title>
        <authorList>
            <consortium name="The Broad Institute Genomics Platform"/>
            <consortium name="The Broad Institute Genome Sequencing Center for Infectious Disease"/>
            <person name="Wu L."/>
            <person name="Ma J."/>
        </authorList>
    </citation>
    <scope>NUCLEOTIDE SEQUENCE [LARGE SCALE GENOMIC DNA]</scope>
    <source>
        <strain evidence="6">CCUG 56108</strain>
    </source>
</reference>
<dbReference type="PROSITE" id="PS00455">
    <property type="entry name" value="AMP_BINDING"/>
    <property type="match status" value="1"/>
</dbReference>
<dbReference type="PANTHER" id="PTHR45527:SF1">
    <property type="entry name" value="FATTY ACID SYNTHASE"/>
    <property type="match status" value="1"/>
</dbReference>
<dbReference type="InterPro" id="IPR023213">
    <property type="entry name" value="CAT-like_dom_sf"/>
</dbReference>
<dbReference type="SMART" id="SM00823">
    <property type="entry name" value="PKS_PP"/>
    <property type="match status" value="1"/>
</dbReference>
<dbReference type="Gene3D" id="3.30.300.30">
    <property type="match status" value="1"/>
</dbReference>
<dbReference type="RefSeq" id="WP_379040123.1">
    <property type="nucleotide sequence ID" value="NZ_JBHTND010000010.1"/>
</dbReference>
<evidence type="ECO:0000259" key="4">
    <source>
        <dbReference type="PROSITE" id="PS50075"/>
    </source>
</evidence>
<protein>
    <submittedName>
        <fullName evidence="5">Amino acid adenylation domain-containing protein</fullName>
    </submittedName>
</protein>
<evidence type="ECO:0000313" key="6">
    <source>
        <dbReference type="Proteomes" id="UP001597176"/>
    </source>
</evidence>
<dbReference type="Proteomes" id="UP001597176">
    <property type="component" value="Unassembled WGS sequence"/>
</dbReference>
<dbReference type="Gene3D" id="3.30.559.30">
    <property type="entry name" value="Nonribosomal peptide synthetase, condensation domain"/>
    <property type="match status" value="1"/>
</dbReference>
<keyword evidence="6" id="KW-1185">Reference proteome</keyword>
<evidence type="ECO:0000256" key="1">
    <source>
        <dbReference type="ARBA" id="ARBA00001957"/>
    </source>
</evidence>
<keyword evidence="2" id="KW-0596">Phosphopantetheine</keyword>
<dbReference type="PROSITE" id="PS50075">
    <property type="entry name" value="CARRIER"/>
    <property type="match status" value="1"/>
</dbReference>
<dbReference type="SUPFAM" id="SSF52777">
    <property type="entry name" value="CoA-dependent acyltransferases"/>
    <property type="match status" value="2"/>
</dbReference>
<keyword evidence="3" id="KW-0597">Phosphoprotein</keyword>
<gene>
    <name evidence="5" type="ORF">ACFQ4G_09240</name>
</gene>
<dbReference type="Pfam" id="PF00550">
    <property type="entry name" value="PP-binding"/>
    <property type="match status" value="1"/>
</dbReference>
<feature type="domain" description="Carrier" evidence="4">
    <location>
        <begin position="1039"/>
        <end position="1115"/>
    </location>
</feature>
<dbReference type="InterPro" id="IPR000873">
    <property type="entry name" value="AMP-dep_synth/lig_dom"/>
</dbReference>
<comment type="cofactor">
    <cofactor evidence="1">
        <name>pantetheine 4'-phosphate</name>
        <dbReference type="ChEBI" id="CHEBI:47942"/>
    </cofactor>
</comment>
<dbReference type="EMBL" id="JBHTND010000010">
    <property type="protein sequence ID" value="MFD1301766.1"/>
    <property type="molecule type" value="Genomic_DNA"/>
</dbReference>
<evidence type="ECO:0000313" key="5">
    <source>
        <dbReference type="EMBL" id="MFD1301766.1"/>
    </source>
</evidence>
<dbReference type="Gene3D" id="1.10.1200.10">
    <property type="entry name" value="ACP-like"/>
    <property type="match status" value="1"/>
</dbReference>
<dbReference type="NCBIfam" id="TIGR01733">
    <property type="entry name" value="AA-adenyl-dom"/>
    <property type="match status" value="1"/>
</dbReference>
<dbReference type="InterPro" id="IPR001242">
    <property type="entry name" value="Condensation_dom"/>
</dbReference>
<dbReference type="InterPro" id="IPR025110">
    <property type="entry name" value="AMP-bd_C"/>
</dbReference>
<dbReference type="InterPro" id="IPR001031">
    <property type="entry name" value="Thioesterase"/>
</dbReference>
<dbReference type="InterPro" id="IPR010071">
    <property type="entry name" value="AA_adenyl_dom"/>
</dbReference>
<evidence type="ECO:0000256" key="3">
    <source>
        <dbReference type="ARBA" id="ARBA00022553"/>
    </source>
</evidence>
<dbReference type="InterPro" id="IPR045851">
    <property type="entry name" value="AMP-bd_C_sf"/>
</dbReference>
<dbReference type="CDD" id="cd19531">
    <property type="entry name" value="LCL_NRPS-like"/>
    <property type="match status" value="1"/>
</dbReference>
<proteinExistence type="predicted"/>
<dbReference type="Gene3D" id="3.40.50.1820">
    <property type="entry name" value="alpha/beta hydrolase"/>
    <property type="match status" value="1"/>
</dbReference>
<comment type="caution">
    <text evidence="5">The sequence shown here is derived from an EMBL/GenBank/DDBJ whole genome shotgun (WGS) entry which is preliminary data.</text>
</comment>